<dbReference type="EMBL" id="CAICTM010000215">
    <property type="protein sequence ID" value="CAB9504998.1"/>
    <property type="molecule type" value="Genomic_DNA"/>
</dbReference>
<evidence type="ECO:0000259" key="2">
    <source>
        <dbReference type="PROSITE" id="PS51072"/>
    </source>
</evidence>
<dbReference type="SUPFAM" id="SSF49447">
    <property type="entry name" value="Second domain of Mu2 adaptin subunit (ap50) of ap2 adaptor"/>
    <property type="match status" value="1"/>
</dbReference>
<evidence type="ECO:0000256" key="1">
    <source>
        <dbReference type="SAM" id="MobiDB-lite"/>
    </source>
</evidence>
<reference evidence="3" key="1">
    <citation type="submission" date="2020-06" db="EMBL/GenBank/DDBJ databases">
        <authorList>
            <consortium name="Plant Systems Biology data submission"/>
        </authorList>
    </citation>
    <scope>NUCLEOTIDE SEQUENCE</scope>
    <source>
        <strain evidence="3">D6</strain>
    </source>
</reference>
<proteinExistence type="predicted"/>
<dbReference type="InterPro" id="IPR036168">
    <property type="entry name" value="AP2_Mu_C_sf"/>
</dbReference>
<feature type="region of interest" description="Disordered" evidence="1">
    <location>
        <begin position="1"/>
        <end position="28"/>
    </location>
</feature>
<gene>
    <name evidence="3" type="ORF">SEMRO_216_G089240.1</name>
</gene>
<evidence type="ECO:0000313" key="4">
    <source>
        <dbReference type="Proteomes" id="UP001153069"/>
    </source>
</evidence>
<dbReference type="InterPro" id="IPR028565">
    <property type="entry name" value="MHD"/>
</dbReference>
<dbReference type="OrthoDB" id="47976at2759"/>
<protein>
    <recommendedName>
        <fullName evidence="2">MHD domain-containing protein</fullName>
    </recommendedName>
</protein>
<organism evidence="3 4">
    <name type="scientific">Seminavis robusta</name>
    <dbReference type="NCBI Taxonomy" id="568900"/>
    <lineage>
        <taxon>Eukaryota</taxon>
        <taxon>Sar</taxon>
        <taxon>Stramenopiles</taxon>
        <taxon>Ochrophyta</taxon>
        <taxon>Bacillariophyta</taxon>
        <taxon>Bacillariophyceae</taxon>
        <taxon>Bacillariophycidae</taxon>
        <taxon>Naviculales</taxon>
        <taxon>Naviculaceae</taxon>
        <taxon>Seminavis</taxon>
    </lineage>
</organism>
<evidence type="ECO:0000313" key="3">
    <source>
        <dbReference type="EMBL" id="CAB9504998.1"/>
    </source>
</evidence>
<accession>A0A9N8H7V0</accession>
<comment type="caution">
    <text evidence="3">The sequence shown here is derived from an EMBL/GenBank/DDBJ whole genome shotgun (WGS) entry which is preliminary data.</text>
</comment>
<sequence>MKPLKPPTPTSSMTAAAKKKQQQQQQQHRNYIETFDVWTEEKQESDPWSATSWTTSTPTSQLSLDLMMFPDVDTSFDSLQFSAESPPEFGYNPFSKNGSKPAMVMAPKPELFPSDPMATLGGLSSSLNKTSIMTNTTTTTTTDKDATVRVSIREEFSTIYDDAGSTPSCCLEGSIYVQPLSISFDTQKQFSLVVKDSHGYVENLQSVQTVSTNISTPAHREGGETVFRVKLPKQSSAVEVPVASYTCNPQLRPIPMLVKSRVQVTDDVSRVGFKVRANPSNTEPLNQMVILVAVPPFVQGETVKMSRKGGIWDEMKRTICWTIDKLEPGEVLEIQAQFQSGNLQNLAQVDLQFPVLVRADVPRLFSGIGIATRYDDEAGAEKKEEPIQHALSQCTRILHRKV</sequence>
<keyword evidence="4" id="KW-1185">Reference proteome</keyword>
<name>A0A9N8H7V0_9STRA</name>
<feature type="domain" description="MHD" evidence="2">
    <location>
        <begin position="145"/>
        <end position="402"/>
    </location>
</feature>
<dbReference type="Gene3D" id="2.60.40.1170">
    <property type="entry name" value="Mu homology domain, subdomain B"/>
    <property type="match status" value="1"/>
</dbReference>
<dbReference type="PROSITE" id="PS51072">
    <property type="entry name" value="MHD"/>
    <property type="match status" value="1"/>
</dbReference>
<dbReference type="AlphaFoldDB" id="A0A9N8H7V0"/>
<dbReference type="Proteomes" id="UP001153069">
    <property type="component" value="Unassembled WGS sequence"/>
</dbReference>